<name>A0ABD2QL87_9PLAT</name>
<dbReference type="Gene3D" id="3.30.2350.20">
    <property type="entry name" value="TruD, catalytic domain"/>
    <property type="match status" value="2"/>
</dbReference>
<evidence type="ECO:0000313" key="6">
    <source>
        <dbReference type="Proteomes" id="UP001626550"/>
    </source>
</evidence>
<dbReference type="Pfam" id="PF01142">
    <property type="entry name" value="TruD"/>
    <property type="match status" value="1"/>
</dbReference>
<dbReference type="GO" id="GO:0009982">
    <property type="term" value="F:pseudouridine synthase activity"/>
    <property type="evidence" value="ECO:0007669"/>
    <property type="project" value="UniProtKB-ARBA"/>
</dbReference>
<dbReference type="CDD" id="cd02576">
    <property type="entry name" value="PseudoU_synth_ScPUS7"/>
    <property type="match status" value="1"/>
</dbReference>
<dbReference type="InterPro" id="IPR042214">
    <property type="entry name" value="TruD_catalytic"/>
</dbReference>
<evidence type="ECO:0000256" key="2">
    <source>
        <dbReference type="ARBA" id="ARBA00022694"/>
    </source>
</evidence>
<dbReference type="Proteomes" id="UP001626550">
    <property type="component" value="Unassembled WGS sequence"/>
</dbReference>
<dbReference type="AlphaFoldDB" id="A0ABD2QL87"/>
<dbReference type="InterPro" id="IPR020119">
    <property type="entry name" value="PsdUridine_synth_TruD_CS"/>
</dbReference>
<dbReference type="InterPro" id="IPR020103">
    <property type="entry name" value="PsdUridine_synth_cat_dom_sf"/>
</dbReference>
<feature type="domain" description="TRUD" evidence="4">
    <location>
        <begin position="218"/>
        <end position="449"/>
    </location>
</feature>
<organism evidence="5 6">
    <name type="scientific">Cichlidogyrus casuarinus</name>
    <dbReference type="NCBI Taxonomy" id="1844966"/>
    <lineage>
        <taxon>Eukaryota</taxon>
        <taxon>Metazoa</taxon>
        <taxon>Spiralia</taxon>
        <taxon>Lophotrochozoa</taxon>
        <taxon>Platyhelminthes</taxon>
        <taxon>Monogenea</taxon>
        <taxon>Monopisthocotylea</taxon>
        <taxon>Dactylogyridea</taxon>
        <taxon>Ancyrocephalidae</taxon>
        <taxon>Cichlidogyrus</taxon>
    </lineage>
</organism>
<sequence>MSVAKLSSLEPPIVKIEINSDFSLNETQKNELKQVIDCEKENCRFEASELKEVRSAMHQAIKRFDARLFTKYEDGAPPYIVVSLFNSDTSRDMNRKFLSKEFPYCKFVLYKEGKDTAQALQIISRILRNKPDAFVHAGNKDKRAITYQYITIKYCEPSRLAAINSKLRGIKMGSFERVERPLFLGSLYGNKFTIVLRELNFQDQEGIRNAISSLSQNGFINYFGLQRFGHSLEASTSSIGKCILKDDFEAALKIVLEPTLEDLPEIRKCKEDYKANPENLKQILSEIPRCLERDLLFGISKHGRVADAFQKLPRTSRMLYVHSYQSLIWNKVVSRRISTHGLKVLVGDLVMAKENLVKAGEKHSMDADESQNDWHESKKIITVTEDSLEKYQLDQVLLPIPGHAILYPSNECAQYYNDLFAEDSISSAMFKHRIKDFSLPGSYRNILVKPQDIAYEFVTYKDLNLTLVQTDIDLLNQVEADGDSTDKSNLALKISFSLPKSSYATMALREISSKIVTHS</sequence>
<keyword evidence="3" id="KW-0413">Isomerase</keyword>
<dbReference type="SUPFAM" id="SSF55120">
    <property type="entry name" value="Pseudouridine synthase"/>
    <property type="match status" value="1"/>
</dbReference>
<evidence type="ECO:0000256" key="1">
    <source>
        <dbReference type="ARBA" id="ARBA00007953"/>
    </source>
</evidence>
<dbReference type="PIRSF" id="PIRSF037016">
    <property type="entry name" value="Pseudouridin_synth_euk_prd"/>
    <property type="match status" value="1"/>
</dbReference>
<reference evidence="5 6" key="1">
    <citation type="submission" date="2024-11" db="EMBL/GenBank/DDBJ databases">
        <title>Adaptive evolution of stress response genes in parasites aligns with host niche diversity.</title>
        <authorList>
            <person name="Hahn C."/>
            <person name="Resl P."/>
        </authorList>
    </citation>
    <scope>NUCLEOTIDE SEQUENCE [LARGE SCALE GENOMIC DNA]</scope>
    <source>
        <strain evidence="5">EGGRZ-B1_66</strain>
        <tissue evidence="5">Body</tissue>
    </source>
</reference>
<dbReference type="PANTHER" id="PTHR13326:SF21">
    <property type="entry name" value="PSEUDOURIDYLATE SYNTHASE PUS7L"/>
    <property type="match status" value="1"/>
</dbReference>
<dbReference type="GO" id="GO:0008033">
    <property type="term" value="P:tRNA processing"/>
    <property type="evidence" value="ECO:0007669"/>
    <property type="project" value="UniProtKB-KW"/>
</dbReference>
<dbReference type="GO" id="GO:0001522">
    <property type="term" value="P:pseudouridine synthesis"/>
    <property type="evidence" value="ECO:0007669"/>
    <property type="project" value="UniProtKB-ARBA"/>
</dbReference>
<evidence type="ECO:0000313" key="5">
    <source>
        <dbReference type="EMBL" id="KAL3320282.1"/>
    </source>
</evidence>
<dbReference type="PANTHER" id="PTHR13326">
    <property type="entry name" value="TRNA PSEUDOURIDINE SYNTHASE D"/>
    <property type="match status" value="1"/>
</dbReference>
<keyword evidence="2" id="KW-0819">tRNA processing</keyword>
<dbReference type="PROSITE" id="PS50984">
    <property type="entry name" value="TRUD"/>
    <property type="match status" value="1"/>
</dbReference>
<protein>
    <submittedName>
        <fullName evidence="5">Multisubstrate pseudouridine synthase 7</fullName>
    </submittedName>
</protein>
<accession>A0ABD2QL87</accession>
<dbReference type="InterPro" id="IPR001656">
    <property type="entry name" value="PsdUridine_synth_TruD"/>
</dbReference>
<evidence type="ECO:0000259" key="4">
    <source>
        <dbReference type="PROSITE" id="PS50984"/>
    </source>
</evidence>
<keyword evidence="6" id="KW-1185">Reference proteome</keyword>
<gene>
    <name evidence="5" type="primary">PUS7</name>
    <name evidence="5" type="ORF">Ciccas_001054</name>
</gene>
<dbReference type="PROSITE" id="PS01268">
    <property type="entry name" value="UPF0024"/>
    <property type="match status" value="1"/>
</dbReference>
<proteinExistence type="inferred from homology"/>
<comment type="similarity">
    <text evidence="1">Belongs to the pseudouridine synthase TruD family.</text>
</comment>
<dbReference type="EMBL" id="JBJKFK010000064">
    <property type="protein sequence ID" value="KAL3320282.1"/>
    <property type="molecule type" value="Genomic_DNA"/>
</dbReference>
<dbReference type="InterPro" id="IPR011760">
    <property type="entry name" value="PsdUridine_synth_TruD_insert"/>
</dbReference>
<comment type="caution">
    <text evidence="5">The sequence shown here is derived from an EMBL/GenBank/DDBJ whole genome shotgun (WGS) entry which is preliminary data.</text>
</comment>
<dbReference type="NCBIfam" id="TIGR00094">
    <property type="entry name" value="tRNA_TruD_broad"/>
    <property type="match status" value="1"/>
</dbReference>
<evidence type="ECO:0000256" key="3">
    <source>
        <dbReference type="ARBA" id="ARBA00023235"/>
    </source>
</evidence>